<accession>A0ABU5ND54</accession>
<evidence type="ECO:0000313" key="1">
    <source>
        <dbReference type="EMBL" id="MEA0971080.1"/>
    </source>
</evidence>
<reference evidence="1 2" key="1">
    <citation type="submission" date="2023-03" db="EMBL/GenBank/DDBJ databases">
        <title>Host association and intracellularity evolved multiple times independently in the Rickettsiales.</title>
        <authorList>
            <person name="Castelli M."/>
            <person name="Nardi T."/>
            <person name="Gammuto L."/>
            <person name="Bellinzona G."/>
            <person name="Sabaneyeva E."/>
            <person name="Potekhin A."/>
            <person name="Serra V."/>
            <person name="Petroni G."/>
            <person name="Sassera D."/>
        </authorList>
    </citation>
    <scope>NUCLEOTIDE SEQUENCE [LARGE SCALE GENOMIC DNA]</scope>
    <source>
        <strain evidence="1 2">Sr 2-6</strain>
    </source>
</reference>
<dbReference type="EMBL" id="JARJFB010000078">
    <property type="protein sequence ID" value="MEA0971080.1"/>
    <property type="molecule type" value="Genomic_DNA"/>
</dbReference>
<organism evidence="1 2">
    <name type="scientific">Candidatus Megaera venefica</name>
    <dbReference type="NCBI Taxonomy" id="2055910"/>
    <lineage>
        <taxon>Bacteria</taxon>
        <taxon>Pseudomonadati</taxon>
        <taxon>Pseudomonadota</taxon>
        <taxon>Alphaproteobacteria</taxon>
        <taxon>Rickettsiales</taxon>
        <taxon>Rickettsiaceae</taxon>
        <taxon>Candidatus Megaera</taxon>
    </lineage>
</organism>
<gene>
    <name evidence="1" type="ORF">Megvenef_01052</name>
</gene>
<evidence type="ECO:0000313" key="2">
    <source>
        <dbReference type="Proteomes" id="UP001291687"/>
    </source>
</evidence>
<keyword evidence="2" id="KW-1185">Reference proteome</keyword>
<comment type="caution">
    <text evidence="1">The sequence shown here is derived from an EMBL/GenBank/DDBJ whole genome shotgun (WGS) entry which is preliminary data.</text>
</comment>
<sequence>MNRHNLLDSLKSEIEKNRSYITNPHGITTFDDYKFYIGVLHGLNIAMEKLVEQYKSNSDD</sequence>
<dbReference type="Proteomes" id="UP001291687">
    <property type="component" value="Unassembled WGS sequence"/>
</dbReference>
<proteinExistence type="predicted"/>
<dbReference type="RefSeq" id="WP_322776980.1">
    <property type="nucleotide sequence ID" value="NZ_JARJFB010000078.1"/>
</dbReference>
<name>A0ABU5ND54_9RICK</name>
<protein>
    <submittedName>
        <fullName evidence="1">Uncharacterized protein</fullName>
    </submittedName>
</protein>